<dbReference type="SUPFAM" id="SSF56672">
    <property type="entry name" value="DNA/RNA polymerases"/>
    <property type="match status" value="1"/>
</dbReference>
<keyword evidence="2" id="KW-1185">Reference proteome</keyword>
<dbReference type="EMBL" id="JACJKU010000005">
    <property type="protein sequence ID" value="MBM6940050.1"/>
    <property type="molecule type" value="Genomic_DNA"/>
</dbReference>
<accession>A0ABS2GUW5</accession>
<reference evidence="1 2" key="1">
    <citation type="journal article" date="2021" name="Sci. Rep.">
        <title>The distribution of antibiotic resistance genes in chicken gut microbiota commensals.</title>
        <authorList>
            <person name="Juricova H."/>
            <person name="Matiasovicova J."/>
            <person name="Kubasova T."/>
            <person name="Cejkova D."/>
            <person name="Rychlik I."/>
        </authorList>
    </citation>
    <scope>NUCLEOTIDE SEQUENCE [LARGE SCALE GENOMIC DNA]</scope>
    <source>
        <strain evidence="1 2">An574</strain>
    </source>
</reference>
<organism evidence="1 2">
    <name type="scientific">Limosilactobacillus coleohominis</name>
    <dbReference type="NCBI Taxonomy" id="181675"/>
    <lineage>
        <taxon>Bacteria</taxon>
        <taxon>Bacillati</taxon>
        <taxon>Bacillota</taxon>
        <taxon>Bacilli</taxon>
        <taxon>Lactobacillales</taxon>
        <taxon>Lactobacillaceae</taxon>
        <taxon>Limosilactobacillus</taxon>
    </lineage>
</organism>
<evidence type="ECO:0008006" key="3">
    <source>
        <dbReference type="Google" id="ProtNLM"/>
    </source>
</evidence>
<evidence type="ECO:0000313" key="1">
    <source>
        <dbReference type="EMBL" id="MBM6940050.1"/>
    </source>
</evidence>
<dbReference type="RefSeq" id="WP_204784495.1">
    <property type="nucleotide sequence ID" value="NZ_JACJKU010000005.1"/>
</dbReference>
<protein>
    <recommendedName>
        <fullName evidence="3">DNA-directed DNA polymerase</fullName>
    </recommendedName>
</protein>
<evidence type="ECO:0000313" key="2">
    <source>
        <dbReference type="Proteomes" id="UP000785625"/>
    </source>
</evidence>
<proteinExistence type="predicted"/>
<name>A0ABS2GUW5_9LACO</name>
<comment type="caution">
    <text evidence="1">The sequence shown here is derived from an EMBL/GenBank/DDBJ whole genome shotgun (WGS) entry which is preliminary data.</text>
</comment>
<gene>
    <name evidence="1" type="ORF">H5975_00875</name>
</gene>
<dbReference type="InterPro" id="IPR043502">
    <property type="entry name" value="DNA/RNA_pol_sf"/>
</dbReference>
<sequence>MPRKKIKRELVLQNAPNEYSSQPYMATTAREKQHNLFAKAYVWENSFLEQVKQKVVPFLNERLKPYIKESAKGDADSLKKLVDPVECVTFGTETELKHLIVMSEDYFENYCQIQENNSKLATLSKISRQQKRLRQQNFELLNSQNKIVSYYRELLMSMLYTSDGLKMLGEKPKKVIPTKMVSPLSNYQSASNRGFWVSHNSVLGILDPYYEKSHDDPKEFLSAQVDFLKKLFKGVSKPRRNYGDDENTIRKVRAVVSIDAEWDIHHKPHDNAKDLKLIDKVAEEESNTPRSFDDVINIAFCIWFPDKTGPDKNKIDIVGSIFNLTGEGFNFTRFFALITSLIEERYPVPQGKQLMLDRLDMLLTGYFLGVDISCLKGWNLKHMDITVLRKQYIFTNHYFCFKVKTPSEVNNRKSGCHITLTIRDAGLLAPKGNLESLGGIVGVQKLDTEAYDVKTGHPRGFYKSHMKQLLHDDKDTYLKYVFHDAEIPIKFLQAVASSYHINFNHFSQFPVTTGQYAMNQVAAELKKHPEQSVYDDKYSQSDIKKDPLACVKTGYRDCYEVARKSFFGGYNVAFGCLVIYGNVVDLDLTSAYNTAGILMPCLNYNAKKSHQITDIGRKFVELSECSYSFDVIYQHLKKLAGFPFVMGCGEFDIDYPDDYQGIITTPMRDGQKGKGTGSPIYVKHQSSNSLPLIDVINAYEHGARIKVHSLFIPAQTWKQLNVYGKTQFDFRKKRDLAKRKRDGYPKGSSEYLKYDGEQLFWKLAGNVIFGKSAQAVTTKQARNYQTNRMEKMPVSKITDPLIASTYTSITRYLANHLYDALQEFYGDNIIPLNITTDGEGAVLKPGIKFDFDGVNKLFNAKLPEHYRQVLKAIGTKAGFERKFADSSVDPKDWDDSTWVFNTKTRFNGALNGSINAMASIRSNTYSPKEVYDLLNQGVIAIHQRSQRFVNLTAMKYGTLNHRMGLLYVPTVPVWINLQYDCACKPDQWLFDDWQGFGFLTTFFEDNDEHNNWKKRSKILTDRFNIMRSNDRFDCYLKTMETYSFGNKKSLDDSDKYDDMVYVLNHISKSDKADRKYKDKIYRFKKAIKAGDKVAVPYMCKYRNQYLNPLDATNGDYR</sequence>
<dbReference type="Proteomes" id="UP000785625">
    <property type="component" value="Unassembled WGS sequence"/>
</dbReference>